<feature type="domain" description="InsA N-terminal zinc ribbon" evidence="1">
    <location>
        <begin position="1"/>
        <end position="20"/>
    </location>
</feature>
<organism evidence="2">
    <name type="scientific">Salmonella newport</name>
    <dbReference type="NCBI Taxonomy" id="108619"/>
    <lineage>
        <taxon>Bacteria</taxon>
        <taxon>Pseudomonadati</taxon>
        <taxon>Pseudomonadota</taxon>
        <taxon>Gammaproteobacteria</taxon>
        <taxon>Enterobacterales</taxon>
        <taxon>Enterobacteriaceae</taxon>
        <taxon>Salmonella</taxon>
    </lineage>
</organism>
<proteinExistence type="predicted"/>
<dbReference type="Proteomes" id="UP000839726">
    <property type="component" value="Unassembled WGS sequence"/>
</dbReference>
<sequence>MAKVTMHCLRCHSDSIYRHGVKEVIVNMILKWRGRS</sequence>
<gene>
    <name evidence="2" type="ORF">DRY71_21835</name>
</gene>
<dbReference type="GO" id="GO:0006313">
    <property type="term" value="P:DNA transposition"/>
    <property type="evidence" value="ECO:0007669"/>
    <property type="project" value="InterPro"/>
</dbReference>
<name>A0A5U9KVQ9_SALNE</name>
<dbReference type="AlphaFoldDB" id="A0A5U9KVQ9"/>
<comment type="caution">
    <text evidence="2">The sequence shown here is derived from an EMBL/GenBank/DDBJ whole genome shotgun (WGS) entry which is preliminary data.</text>
</comment>
<evidence type="ECO:0000259" key="1">
    <source>
        <dbReference type="Pfam" id="PF03811"/>
    </source>
</evidence>
<reference evidence="2" key="1">
    <citation type="submission" date="2018-07" db="EMBL/GenBank/DDBJ databases">
        <authorList>
            <person name="Ashton P.M."/>
            <person name="Dallman T."/>
            <person name="Nair S."/>
            <person name="De Pinna E."/>
            <person name="Peters T."/>
            <person name="Grant K."/>
        </authorList>
    </citation>
    <scope>NUCLEOTIDE SEQUENCE [LARGE SCALE GENOMIC DNA]</scope>
    <source>
        <strain evidence="2">436933</strain>
    </source>
</reference>
<dbReference type="Pfam" id="PF03811">
    <property type="entry name" value="Zn_ribbon_InsA"/>
    <property type="match status" value="1"/>
</dbReference>
<accession>A0A5U9KVQ9</accession>
<dbReference type="EMBL" id="AAGUYM010000033">
    <property type="protein sequence ID" value="EBS2695329.1"/>
    <property type="molecule type" value="Genomic_DNA"/>
</dbReference>
<dbReference type="InterPro" id="IPR003220">
    <property type="entry name" value="InsA_N_dom_Znf"/>
</dbReference>
<protein>
    <recommendedName>
        <fullName evidence="1">InsA N-terminal zinc ribbon domain-containing protein</fullName>
    </recommendedName>
</protein>
<evidence type="ECO:0000313" key="2">
    <source>
        <dbReference type="EMBL" id="EBS2695329.1"/>
    </source>
</evidence>